<evidence type="ECO:0008006" key="4">
    <source>
        <dbReference type="Google" id="ProtNLM"/>
    </source>
</evidence>
<keyword evidence="1" id="KW-0812">Transmembrane</keyword>
<accession>A0ABV3Q530</accession>
<proteinExistence type="predicted"/>
<feature type="transmembrane region" description="Helical" evidence="1">
    <location>
        <begin position="65"/>
        <end position="84"/>
    </location>
</feature>
<keyword evidence="1" id="KW-1133">Transmembrane helix</keyword>
<feature type="transmembrane region" description="Helical" evidence="1">
    <location>
        <begin position="7"/>
        <end position="26"/>
    </location>
</feature>
<comment type="caution">
    <text evidence="2">The sequence shown here is derived from an EMBL/GenBank/DDBJ whole genome shotgun (WGS) entry which is preliminary data.</text>
</comment>
<sequence length="121" mass="13764">MKQIMNSTASILSLAALTLVFIRFFFPDFLPFLTMTILFIAFGLFVLASILTFDPKRTKKDLLTGLPITLYFSGLIIVLQLFGGSTDTPLSIHQPFFWIAIALGIWIEFKRMRDKKKAVQN</sequence>
<keyword evidence="3" id="KW-1185">Reference proteome</keyword>
<reference evidence="2 3" key="1">
    <citation type="journal article" date="1979" name="Int. J. Syst. Evol. Microbiol.">
        <title>Bacillus globisporus subsp. marinus subsp. nov.</title>
        <authorList>
            <person name="Liu H."/>
        </authorList>
    </citation>
    <scope>NUCLEOTIDE SEQUENCE [LARGE SCALE GENOMIC DNA]</scope>
    <source>
        <strain evidence="2 3">DSM 1297</strain>
    </source>
</reference>
<protein>
    <recommendedName>
        <fullName evidence="4">Permease</fullName>
    </recommendedName>
</protein>
<dbReference type="Proteomes" id="UP001556040">
    <property type="component" value="Unassembled WGS sequence"/>
</dbReference>
<organism evidence="2 3">
    <name type="scientific">Jeotgalibacillus marinus</name>
    <dbReference type="NCBI Taxonomy" id="86667"/>
    <lineage>
        <taxon>Bacteria</taxon>
        <taxon>Bacillati</taxon>
        <taxon>Bacillota</taxon>
        <taxon>Bacilli</taxon>
        <taxon>Bacillales</taxon>
        <taxon>Caryophanaceae</taxon>
        <taxon>Jeotgalibacillus</taxon>
    </lineage>
</organism>
<evidence type="ECO:0000256" key="1">
    <source>
        <dbReference type="SAM" id="Phobius"/>
    </source>
</evidence>
<gene>
    <name evidence="2" type="ORF">AB1471_11630</name>
</gene>
<keyword evidence="1" id="KW-0472">Membrane</keyword>
<feature type="transmembrane region" description="Helical" evidence="1">
    <location>
        <begin position="90"/>
        <end position="107"/>
    </location>
</feature>
<dbReference type="EMBL" id="JBFMIA010000010">
    <property type="protein sequence ID" value="MEW9502443.1"/>
    <property type="molecule type" value="Genomic_DNA"/>
</dbReference>
<evidence type="ECO:0000313" key="3">
    <source>
        <dbReference type="Proteomes" id="UP001556040"/>
    </source>
</evidence>
<name>A0ABV3Q530_9BACL</name>
<dbReference type="RefSeq" id="WP_367779934.1">
    <property type="nucleotide sequence ID" value="NZ_JBFMIA010000010.1"/>
</dbReference>
<feature type="transmembrane region" description="Helical" evidence="1">
    <location>
        <begin position="32"/>
        <end position="53"/>
    </location>
</feature>
<evidence type="ECO:0000313" key="2">
    <source>
        <dbReference type="EMBL" id="MEW9502443.1"/>
    </source>
</evidence>